<protein>
    <submittedName>
        <fullName evidence="2">Uncharacterized protein</fullName>
    </submittedName>
</protein>
<proteinExistence type="predicted"/>
<accession>A0A223LI83</accession>
<evidence type="ECO:0000313" key="2">
    <source>
        <dbReference type="EMBL" id="ASU03690.1"/>
    </source>
</evidence>
<dbReference type="EMBL" id="MF459647">
    <property type="protein sequence ID" value="ASU03690.1"/>
    <property type="molecule type" value="Genomic_DNA"/>
</dbReference>
<evidence type="ECO:0000313" key="3">
    <source>
        <dbReference type="Proteomes" id="UP000222624"/>
    </source>
</evidence>
<reference evidence="3" key="1">
    <citation type="submission" date="2017-07" db="EMBL/GenBank/DDBJ databases">
        <authorList>
            <person name="Bickmore M.X."/>
            <person name="Vaden K."/>
            <person name="Brady T.S."/>
            <person name="Tateoka O.B."/>
            <person name="Carter J.L."/>
            <person name="Pape J.A."/>
            <person name="Robinson D.M."/>
            <person name="Russell K.A."/>
            <person name="Staley L.A."/>
            <person name="Stettler J.M."/>
            <person name="Townsend M.H."/>
            <person name="Wienclaw T."/>
            <person name="Williamson T.L."/>
            <person name="Kruger J.L."/>
            <person name="Berg J.A."/>
            <person name="Sharma R."/>
            <person name="Payne A.M."/>
            <person name="Fajardo C.P."/>
            <person name="Breakwell D.P."/>
            <person name="Hope S."/>
            <person name="Grose J.H."/>
        </authorList>
    </citation>
    <scope>NUCLEOTIDE SEQUENCE [LARGE SCALE GENOMIC DNA]</scope>
</reference>
<name>A0A223LI83_9CAUD</name>
<sequence length="165" mass="18945">MDYEDNAVDNKVDTEEVTKVLLNIQQQLARNDEDVDQTFLVDALQQHRSMILNYATLQFVKKPNNPKMLEAVTTLVAQLEKAVRDDRKERLKKKENEDNKVSFNQMLDAMKKISNGEINIPTFTMDSFMLDPSQSLLSIREGIKPINTEELEMGNQLVDLEGNPM</sequence>
<organism evidence="2 3">
    <name type="scientific">Erwinia phage vB_EamM_Joad</name>
    <dbReference type="NCBI Taxonomy" id="2026081"/>
    <lineage>
        <taxon>Viruses</taxon>
        <taxon>Duplodnaviria</taxon>
        <taxon>Heunggongvirae</taxon>
        <taxon>Uroviricota</taxon>
        <taxon>Caudoviricetes</taxon>
        <taxon>Chimalliviridae</taxon>
        <taxon>Risingsunvirus</taxon>
        <taxon>Risingsunvirus risingsun</taxon>
    </lineage>
</organism>
<feature type="coiled-coil region" evidence="1">
    <location>
        <begin position="69"/>
        <end position="96"/>
    </location>
</feature>
<keyword evidence="1" id="KW-0175">Coiled coil</keyword>
<gene>
    <name evidence="2" type="ORF">JOAD_225</name>
</gene>
<dbReference type="Proteomes" id="UP000222624">
    <property type="component" value="Genome"/>
</dbReference>
<evidence type="ECO:0000256" key="1">
    <source>
        <dbReference type="SAM" id="Coils"/>
    </source>
</evidence>